<evidence type="ECO:0000313" key="2">
    <source>
        <dbReference type="Proteomes" id="UP001185092"/>
    </source>
</evidence>
<dbReference type="RefSeq" id="WP_309941695.1">
    <property type="nucleotide sequence ID" value="NZ_AP025305.1"/>
</dbReference>
<protein>
    <submittedName>
        <fullName evidence="1">Uncharacterized protein</fullName>
    </submittedName>
</protein>
<dbReference type="Proteomes" id="UP001185092">
    <property type="component" value="Unassembled WGS sequence"/>
</dbReference>
<comment type="caution">
    <text evidence="1">The sequence shown here is derived from an EMBL/GenBank/DDBJ whole genome shotgun (WGS) entry which is preliminary data.</text>
</comment>
<organism evidence="1 2">
    <name type="scientific">Aureibacter tunicatorum</name>
    <dbReference type="NCBI Taxonomy" id="866807"/>
    <lineage>
        <taxon>Bacteria</taxon>
        <taxon>Pseudomonadati</taxon>
        <taxon>Bacteroidota</taxon>
        <taxon>Cytophagia</taxon>
        <taxon>Cytophagales</taxon>
        <taxon>Persicobacteraceae</taxon>
        <taxon>Aureibacter</taxon>
    </lineage>
</organism>
<dbReference type="EMBL" id="JAVDQD010000006">
    <property type="protein sequence ID" value="MDR6241137.1"/>
    <property type="molecule type" value="Genomic_DNA"/>
</dbReference>
<accession>A0AAE4BUT4</accession>
<gene>
    <name evidence="1" type="ORF">HNQ88_004213</name>
</gene>
<reference evidence="1" key="1">
    <citation type="submission" date="2023-07" db="EMBL/GenBank/DDBJ databases">
        <title>Genomic Encyclopedia of Type Strains, Phase IV (KMG-IV): sequencing the most valuable type-strain genomes for metagenomic binning, comparative biology and taxonomic classification.</title>
        <authorList>
            <person name="Goeker M."/>
        </authorList>
    </citation>
    <scope>NUCLEOTIDE SEQUENCE</scope>
    <source>
        <strain evidence="1">DSM 26174</strain>
    </source>
</reference>
<evidence type="ECO:0000313" key="1">
    <source>
        <dbReference type="EMBL" id="MDR6241137.1"/>
    </source>
</evidence>
<keyword evidence="2" id="KW-1185">Reference proteome</keyword>
<proteinExistence type="predicted"/>
<dbReference type="AlphaFoldDB" id="A0AAE4BUT4"/>
<sequence length="118" mass="13466">MKKIAAIIIIGLISIMLYRAFYFTPNTIEGVYINNNTSPVLEGPNSETDTLKIFNDLTFENQAWGIGTYKIDRDRISFSYSYEYGKAGYSTTVSRAFLSNKIRISLNSDLGFYYEIIN</sequence>
<name>A0AAE4BUT4_9BACT</name>